<proteinExistence type="predicted"/>
<gene>
    <name evidence="3" type="ORF">CFP71_19070</name>
</gene>
<reference evidence="3 4" key="1">
    <citation type="submission" date="2017-07" db="EMBL/GenBank/DDBJ databases">
        <title>Amycolatopsis thailandensis Genome sequencing and assembly.</title>
        <authorList>
            <person name="Kaur N."/>
            <person name="Mayilraj S."/>
        </authorList>
    </citation>
    <scope>NUCLEOTIDE SEQUENCE [LARGE SCALE GENOMIC DNA]</scope>
    <source>
        <strain evidence="3 4">JCM 16380</strain>
    </source>
</reference>
<accession>A0A229S7F9</accession>
<protein>
    <recommendedName>
        <fullName evidence="2">DUF4232 domain-containing protein</fullName>
    </recommendedName>
</protein>
<organism evidence="3 4">
    <name type="scientific">Amycolatopsis thailandensis</name>
    <dbReference type="NCBI Taxonomy" id="589330"/>
    <lineage>
        <taxon>Bacteria</taxon>
        <taxon>Bacillati</taxon>
        <taxon>Actinomycetota</taxon>
        <taxon>Actinomycetes</taxon>
        <taxon>Pseudonocardiales</taxon>
        <taxon>Pseudonocardiaceae</taxon>
        <taxon>Amycolatopsis</taxon>
    </lineage>
</organism>
<dbReference type="Pfam" id="PF14016">
    <property type="entry name" value="DUF4232"/>
    <property type="match status" value="1"/>
</dbReference>
<dbReference type="AlphaFoldDB" id="A0A229S7F9"/>
<dbReference type="InterPro" id="IPR025326">
    <property type="entry name" value="DUF4232"/>
</dbReference>
<evidence type="ECO:0000259" key="2">
    <source>
        <dbReference type="Pfam" id="PF14016"/>
    </source>
</evidence>
<dbReference type="Proteomes" id="UP000215223">
    <property type="component" value="Unassembled WGS sequence"/>
</dbReference>
<feature type="chain" id="PRO_5012963390" description="DUF4232 domain-containing protein" evidence="1">
    <location>
        <begin position="34"/>
        <end position="181"/>
    </location>
</feature>
<comment type="caution">
    <text evidence="3">The sequence shown here is derived from an EMBL/GenBank/DDBJ whole genome shotgun (WGS) entry which is preliminary data.</text>
</comment>
<keyword evidence="4" id="KW-1185">Reference proteome</keyword>
<sequence>MTTRTNIRRGMTVLFVAGAAAGATALTAGTAGAMPTDFHCTSGQITSRLVYGGAGAGGRDAAIEFTAKPGETCTLPGSLPLDLVGARDVVLSSDAAPDAPSVEISDGSSAYIPLHWSAIGSTGGQETPLAITVTAPQETSPRGDTSDPRITLPWNLGAVNAAPESHTIRTGATTAGAAPTV</sequence>
<evidence type="ECO:0000313" key="3">
    <source>
        <dbReference type="EMBL" id="OXM54820.1"/>
    </source>
</evidence>
<feature type="domain" description="DUF4232" evidence="2">
    <location>
        <begin position="40"/>
        <end position="141"/>
    </location>
</feature>
<evidence type="ECO:0000256" key="1">
    <source>
        <dbReference type="SAM" id="SignalP"/>
    </source>
</evidence>
<evidence type="ECO:0000313" key="4">
    <source>
        <dbReference type="Proteomes" id="UP000215223"/>
    </source>
</evidence>
<keyword evidence="1" id="KW-0732">Signal</keyword>
<dbReference type="OrthoDB" id="3623953at2"/>
<feature type="signal peptide" evidence="1">
    <location>
        <begin position="1"/>
        <end position="33"/>
    </location>
</feature>
<dbReference type="EMBL" id="NMQT01000066">
    <property type="protein sequence ID" value="OXM54820.1"/>
    <property type="molecule type" value="Genomic_DNA"/>
</dbReference>
<name>A0A229S7F9_9PSEU</name>
<dbReference type="RefSeq" id="WP_093935222.1">
    <property type="nucleotide sequence ID" value="NZ_NMQT01000066.1"/>
</dbReference>